<dbReference type="EMBL" id="NIQU01000001">
    <property type="protein sequence ID" value="PIA71676.1"/>
    <property type="molecule type" value="Genomic_DNA"/>
</dbReference>
<dbReference type="SUPFAM" id="SSF49503">
    <property type="entry name" value="Cupredoxins"/>
    <property type="match status" value="1"/>
</dbReference>
<comment type="caution">
    <text evidence="2">The sequence shown here is derived from an EMBL/GenBank/DDBJ whole genome shotgun (WGS) entry which is preliminary data.</text>
</comment>
<dbReference type="InterPro" id="IPR008972">
    <property type="entry name" value="Cupredoxin"/>
</dbReference>
<dbReference type="InterPro" id="IPR034242">
    <property type="entry name" value="MauL"/>
</dbReference>
<gene>
    <name evidence="2" type="ORF">CDO35_01420</name>
</gene>
<protein>
    <recommendedName>
        <fullName evidence="4">Methylamine utilization protein</fullName>
    </recommendedName>
</protein>
<dbReference type="RefSeq" id="WP_099522238.1">
    <property type="nucleotide sequence ID" value="NZ_NIQU01000001.1"/>
</dbReference>
<feature type="chain" id="PRO_5013572836" description="Methylamine utilization protein" evidence="1">
    <location>
        <begin position="26"/>
        <end position="228"/>
    </location>
</feature>
<accession>A0A2G5FUL3</accession>
<dbReference type="AlphaFoldDB" id="A0A2G5FUL3"/>
<evidence type="ECO:0000256" key="1">
    <source>
        <dbReference type="SAM" id="SignalP"/>
    </source>
</evidence>
<organism evidence="2 3">
    <name type="scientific">Pseudomonas sediminis</name>
    <dbReference type="NCBI Taxonomy" id="1691904"/>
    <lineage>
        <taxon>Bacteria</taxon>
        <taxon>Pseudomonadati</taxon>
        <taxon>Pseudomonadota</taxon>
        <taxon>Gammaproteobacteria</taxon>
        <taxon>Pseudomonadales</taxon>
        <taxon>Pseudomonadaceae</taxon>
        <taxon>Pseudomonas</taxon>
    </lineage>
</organism>
<name>A0A2G5FUL3_9PSED</name>
<feature type="signal peptide" evidence="1">
    <location>
        <begin position="1"/>
        <end position="25"/>
    </location>
</feature>
<sequence>MTVCNSRLFSLALFAALTMVSSAYASAFQAELVDAAGEPLGDAVITLRGLADSPRAPLPVQMDQRNQQFQPHVLAVRTGTSVSFPNSDDIRHQVYSFSPAKRFELRLYQGTPSEPVLFDKPGLVVLGCNIHDWMLGYIYVTDDPWFAVSDDDGRAVIADLPAGRYVVTLWHPGNPDLLPQVAGEIQFDARVSSQRFVLGSPGPAEQPAPPAPSAFGEAFRKAAEDAAK</sequence>
<keyword evidence="1" id="KW-0732">Signal</keyword>
<dbReference type="CDD" id="cd04221">
    <property type="entry name" value="MauL"/>
    <property type="match status" value="1"/>
</dbReference>
<evidence type="ECO:0000313" key="2">
    <source>
        <dbReference type="EMBL" id="PIA71676.1"/>
    </source>
</evidence>
<dbReference type="Gene3D" id="2.60.40.420">
    <property type="entry name" value="Cupredoxins - blue copper proteins"/>
    <property type="match status" value="1"/>
</dbReference>
<evidence type="ECO:0000313" key="3">
    <source>
        <dbReference type="Proteomes" id="UP000229504"/>
    </source>
</evidence>
<evidence type="ECO:0008006" key="4">
    <source>
        <dbReference type="Google" id="ProtNLM"/>
    </source>
</evidence>
<proteinExistence type="predicted"/>
<reference evidence="3" key="1">
    <citation type="submission" date="2017-06" db="EMBL/GenBank/DDBJ databases">
        <authorList>
            <person name="Rastogi G."/>
            <person name="Vaishampayan P."/>
            <person name="Seuylemezian A."/>
        </authorList>
    </citation>
    <scope>NUCLEOTIDE SEQUENCE [LARGE SCALE GENOMIC DNA]</scope>
    <source>
        <strain evidence="3">PI11</strain>
    </source>
</reference>
<dbReference type="Proteomes" id="UP000229504">
    <property type="component" value="Unassembled WGS sequence"/>
</dbReference>
<dbReference type="InterPro" id="IPR008969">
    <property type="entry name" value="CarboxyPept-like_regulatory"/>
</dbReference>
<dbReference type="SUPFAM" id="SSF49464">
    <property type="entry name" value="Carboxypeptidase regulatory domain-like"/>
    <property type="match status" value="1"/>
</dbReference>